<protein>
    <submittedName>
        <fullName evidence="2">Metallopeptidase family M24</fullName>
    </submittedName>
</protein>
<dbReference type="STRING" id="571298.SAMN04488026_101561"/>
<dbReference type="SUPFAM" id="SSF55920">
    <property type="entry name" value="Creatinase/aminopeptidase"/>
    <property type="match status" value="1"/>
</dbReference>
<evidence type="ECO:0000313" key="2">
    <source>
        <dbReference type="EMBL" id="SDJ30775.1"/>
    </source>
</evidence>
<keyword evidence="3" id="KW-1185">Reference proteome</keyword>
<organism evidence="2 3">
    <name type="scientific">Aliiruegeria lutimaris</name>
    <dbReference type="NCBI Taxonomy" id="571298"/>
    <lineage>
        <taxon>Bacteria</taxon>
        <taxon>Pseudomonadati</taxon>
        <taxon>Pseudomonadota</taxon>
        <taxon>Alphaproteobacteria</taxon>
        <taxon>Rhodobacterales</taxon>
        <taxon>Roseobacteraceae</taxon>
        <taxon>Aliiruegeria</taxon>
    </lineage>
</organism>
<name>A0A1G8SPU9_9RHOB</name>
<dbReference type="InterPro" id="IPR029149">
    <property type="entry name" value="Creatin/AminoP/Spt16_N"/>
</dbReference>
<dbReference type="InterPro" id="IPR050659">
    <property type="entry name" value="Peptidase_M24B"/>
</dbReference>
<accession>A0A1G8SPU9</accession>
<dbReference type="Proteomes" id="UP000199382">
    <property type="component" value="Unassembled WGS sequence"/>
</dbReference>
<dbReference type="OrthoDB" id="9806388at2"/>
<dbReference type="Gene3D" id="3.90.230.10">
    <property type="entry name" value="Creatinase/methionine aminopeptidase superfamily"/>
    <property type="match status" value="1"/>
</dbReference>
<dbReference type="InterPro" id="IPR000994">
    <property type="entry name" value="Pept_M24"/>
</dbReference>
<dbReference type="PANTHER" id="PTHR46112">
    <property type="entry name" value="AMINOPEPTIDASE"/>
    <property type="match status" value="1"/>
</dbReference>
<dbReference type="InterPro" id="IPR036005">
    <property type="entry name" value="Creatinase/aminopeptidase-like"/>
</dbReference>
<evidence type="ECO:0000313" key="3">
    <source>
        <dbReference type="Proteomes" id="UP000199382"/>
    </source>
</evidence>
<proteinExistence type="predicted"/>
<reference evidence="2 3" key="1">
    <citation type="submission" date="2016-10" db="EMBL/GenBank/DDBJ databases">
        <authorList>
            <person name="de Groot N.N."/>
        </authorList>
    </citation>
    <scope>NUCLEOTIDE SEQUENCE [LARGE SCALE GENOMIC DNA]</scope>
    <source>
        <strain evidence="2 3">DSM 25294</strain>
    </source>
</reference>
<dbReference type="CDD" id="cd01066">
    <property type="entry name" value="APP_MetAP"/>
    <property type="match status" value="1"/>
</dbReference>
<evidence type="ECO:0000259" key="1">
    <source>
        <dbReference type="Pfam" id="PF00557"/>
    </source>
</evidence>
<gene>
    <name evidence="2" type="ORF">SAMN04488026_101561</name>
</gene>
<sequence length="369" mass="39813">MTSAILVGHQLEEAFCRRRQEALRETLRSAGCAALLVADRGQLCRLFNYWARDVFPALGLIQADGPAVLCCMTPGDSTPFADEVRAFEGAQMSSLRPQLRDLALDQLRDLLPRGGRLGVEGNLPLALWEQVEPVDMRMDIDRLSRAKDRDEIALIAAGAAAGESAFAAIEPLLVDGTREIDLFAAYQAAAVAAAGQPIGELGNDFRGCAMGGAPRTAPLRAGDLVPIDTGVMIRGYYSDLCRTYPVSGVWAPAQRDAARRVAQAHDLALSMIAPGVSCRSVYQEVSRFLDGYRGWSFGTHLGHGIGLRPVETPRINPHWDDRFAAGDVFTLEPGLYDAELRAGVRIENDYVLSDTGVEALSDSCSVVPA</sequence>
<dbReference type="SUPFAM" id="SSF53092">
    <property type="entry name" value="Creatinase/prolidase N-terminal domain"/>
    <property type="match status" value="1"/>
</dbReference>
<dbReference type="PANTHER" id="PTHR46112:SF2">
    <property type="entry name" value="XAA-PRO AMINOPEPTIDASE P-RELATED"/>
    <property type="match status" value="1"/>
</dbReference>
<dbReference type="Pfam" id="PF00557">
    <property type="entry name" value="Peptidase_M24"/>
    <property type="match status" value="1"/>
</dbReference>
<dbReference type="AlphaFoldDB" id="A0A1G8SPU9"/>
<dbReference type="EMBL" id="FNEK01000015">
    <property type="protein sequence ID" value="SDJ30775.1"/>
    <property type="molecule type" value="Genomic_DNA"/>
</dbReference>
<feature type="domain" description="Peptidase M24" evidence="1">
    <location>
        <begin position="158"/>
        <end position="352"/>
    </location>
</feature>
<dbReference type="RefSeq" id="WP_093154177.1">
    <property type="nucleotide sequence ID" value="NZ_FNEK01000015.1"/>
</dbReference>